<dbReference type="HOGENOM" id="CLU_071037_1_0_9"/>
<dbReference type="PIRSF" id="PIRSF018637">
    <property type="entry name" value="TrmK"/>
    <property type="match status" value="1"/>
</dbReference>
<dbReference type="Gene3D" id="3.40.50.150">
    <property type="entry name" value="Vaccinia Virus protein VP39"/>
    <property type="match status" value="1"/>
</dbReference>
<proteinExistence type="predicted"/>
<accession>W0EAP7</accession>
<dbReference type="SUPFAM" id="SSF53335">
    <property type="entry name" value="S-adenosyl-L-methionine-dependent methyltransferases"/>
    <property type="match status" value="1"/>
</dbReference>
<evidence type="ECO:0000313" key="1">
    <source>
        <dbReference type="EMBL" id="AHF07827.1"/>
    </source>
</evidence>
<dbReference type="Proteomes" id="UP000010847">
    <property type="component" value="Chromosome"/>
</dbReference>
<reference evidence="1 2" key="1">
    <citation type="submission" date="2013-12" db="EMBL/GenBank/DDBJ databases">
        <authorList>
            <consortium name="DOE Joint Genome Institute"/>
            <person name="Smidt H."/>
            <person name="Huntemann M."/>
            <person name="Han J."/>
            <person name="Chen A."/>
            <person name="Kyrpides N."/>
            <person name="Mavromatis K."/>
            <person name="Markowitz V."/>
            <person name="Palaniappan K."/>
            <person name="Ivanova N."/>
            <person name="Schaumberg A."/>
            <person name="Pati A."/>
            <person name="Liolios K."/>
            <person name="Nordberg H.P."/>
            <person name="Cantor M.N."/>
            <person name="Hua S.X."/>
            <person name="Woyke T."/>
        </authorList>
    </citation>
    <scope>NUCLEOTIDE SEQUENCE [LARGE SCALE GENOMIC DNA]</scope>
    <source>
        <strain evidence="2">DSM 15288</strain>
    </source>
</reference>
<dbReference type="RefSeq" id="WP_006715928.1">
    <property type="nucleotide sequence ID" value="NZ_CP007032.1"/>
</dbReference>
<dbReference type="Pfam" id="PF12847">
    <property type="entry name" value="Methyltransf_18"/>
    <property type="match status" value="1"/>
</dbReference>
<gene>
    <name evidence="1" type="ORF">DESME_12925</name>
</gene>
<dbReference type="STRING" id="871968.DESME_12925"/>
<dbReference type="KEGG" id="dmt:DESME_12925"/>
<dbReference type="PANTHER" id="PTHR38451:SF1">
    <property type="entry name" value="TRNA (ADENINE(22)-N(1))-METHYLTRANSFERASE"/>
    <property type="match status" value="1"/>
</dbReference>
<protein>
    <submittedName>
        <fullName evidence="1">SAM-dependent methyltransferase</fullName>
    </submittedName>
</protein>
<sequence>MQMQGQGGVCLGPRLGLVASLVPEQAKLGDIGTDHAYLPIFLWEHQQIIHAIAVDVHEGPYQSARAAIYARGLEKRIDVRFGDGLQPIKPGEVDTLTLAGMGGNTMLEIFEASPEVLSQVNTLILQPQGAEGKVRKTLLNSGWFLQEERLIAEEGRIYGVMVYARQNGNSLERLELLKDKWLRHLKMTHDMEFHELLEAFDRVFWEMGPLILEQPIPELERLIQEHIEPLQRAIREMKKSQKEEISQRIQQQEFTCSLLEEMKKCLFPSV</sequence>
<dbReference type="PANTHER" id="PTHR38451">
    <property type="entry name" value="TRNA (ADENINE(22)-N(1))-METHYLTRANSFERASE"/>
    <property type="match status" value="1"/>
</dbReference>
<name>W0EAP7_9FIRM</name>
<dbReference type="EMBL" id="CP007032">
    <property type="protein sequence ID" value="AHF07827.1"/>
    <property type="molecule type" value="Genomic_DNA"/>
</dbReference>
<dbReference type="AlphaFoldDB" id="W0EAP7"/>
<evidence type="ECO:0000313" key="2">
    <source>
        <dbReference type="Proteomes" id="UP000010847"/>
    </source>
</evidence>
<organism evidence="1 2">
    <name type="scientific">Desulfitobacterium metallireducens DSM 15288</name>
    <dbReference type="NCBI Taxonomy" id="871968"/>
    <lineage>
        <taxon>Bacteria</taxon>
        <taxon>Bacillati</taxon>
        <taxon>Bacillota</taxon>
        <taxon>Clostridia</taxon>
        <taxon>Eubacteriales</taxon>
        <taxon>Desulfitobacteriaceae</taxon>
        <taxon>Desulfitobacterium</taxon>
    </lineage>
</organism>
<dbReference type="eggNOG" id="COG2384">
    <property type="taxonomic scope" value="Bacteria"/>
</dbReference>
<keyword evidence="1" id="KW-0808">Transferase</keyword>
<keyword evidence="1" id="KW-0489">Methyltransferase</keyword>
<dbReference type="GO" id="GO:0032259">
    <property type="term" value="P:methylation"/>
    <property type="evidence" value="ECO:0007669"/>
    <property type="project" value="UniProtKB-KW"/>
</dbReference>
<dbReference type="InterPro" id="IPR006901">
    <property type="entry name" value="TrmK"/>
</dbReference>
<dbReference type="GO" id="GO:0160105">
    <property type="term" value="F:tRNA (adenine(22)-N1)-methyltransferase activity"/>
    <property type="evidence" value="ECO:0007669"/>
    <property type="project" value="InterPro"/>
</dbReference>
<dbReference type="InterPro" id="IPR029063">
    <property type="entry name" value="SAM-dependent_MTases_sf"/>
</dbReference>
<keyword evidence="2" id="KW-1185">Reference proteome</keyword>